<dbReference type="RefSeq" id="WP_149402184.1">
    <property type="nucleotide sequence ID" value="NZ_BIXY01000039.1"/>
</dbReference>
<dbReference type="OrthoDB" id="485467at2"/>
<dbReference type="AlphaFoldDB" id="A0A5A5TD15"/>
<feature type="transmembrane region" description="Helical" evidence="1">
    <location>
        <begin position="237"/>
        <end position="258"/>
    </location>
</feature>
<feature type="transmembrane region" description="Helical" evidence="1">
    <location>
        <begin position="362"/>
        <end position="387"/>
    </location>
</feature>
<reference evidence="2 3" key="1">
    <citation type="submission" date="2019-01" db="EMBL/GenBank/DDBJ databases">
        <title>Draft genome sequence of Dictyobacter sp. Uno17.</title>
        <authorList>
            <person name="Wang C.M."/>
            <person name="Zheng Y."/>
            <person name="Sakai Y."/>
            <person name="Abe K."/>
            <person name="Yokota A."/>
            <person name="Yabe S."/>
        </authorList>
    </citation>
    <scope>NUCLEOTIDE SEQUENCE [LARGE SCALE GENOMIC DNA]</scope>
    <source>
        <strain evidence="2 3">Uno17</strain>
    </source>
</reference>
<comment type="caution">
    <text evidence="2">The sequence shown here is derived from an EMBL/GenBank/DDBJ whole genome shotgun (WGS) entry which is preliminary data.</text>
</comment>
<gene>
    <name evidence="2" type="ORF">KDI_28010</name>
</gene>
<proteinExistence type="predicted"/>
<protein>
    <submittedName>
        <fullName evidence="2">Uncharacterized protein</fullName>
    </submittedName>
</protein>
<feature type="transmembrane region" description="Helical" evidence="1">
    <location>
        <begin position="178"/>
        <end position="208"/>
    </location>
</feature>
<evidence type="ECO:0000313" key="2">
    <source>
        <dbReference type="EMBL" id="GCF09237.1"/>
    </source>
</evidence>
<accession>A0A5A5TD15</accession>
<organism evidence="2 3">
    <name type="scientific">Dictyobacter arantiisoli</name>
    <dbReference type="NCBI Taxonomy" id="2014874"/>
    <lineage>
        <taxon>Bacteria</taxon>
        <taxon>Bacillati</taxon>
        <taxon>Chloroflexota</taxon>
        <taxon>Ktedonobacteria</taxon>
        <taxon>Ktedonobacterales</taxon>
        <taxon>Dictyobacteraceae</taxon>
        <taxon>Dictyobacter</taxon>
    </lineage>
</organism>
<keyword evidence="1" id="KW-0472">Membrane</keyword>
<keyword evidence="1" id="KW-0812">Transmembrane</keyword>
<sequence length="392" mass="44242">MEAGATEEEKDSVHTTVNVDTTLSTQQIYQHDPLLILLKGKLHLNNLWISAGATLLPGSVYLLAWLLWRVNEIKEWDNKDLLSLIIQTFILFPFLSLIYTLIPNAIVKLFNTLATNGVIGHARKDRPGGETYAAFKQQLVYWIDNSWWTVAITIVVVLYILTRLFLRELPAQNNPIPYPLRAIVIIAYAPLMFATGMSVIRLVIVLIFTNRLFYFFTLQIQPIHPDGSGGLGILESLLWLCVGMMLWVVTLLIAMILVQKLSGLSYAEMFLLGAIYIALIPTLLIGWLIFPHRMMVQARNEALQPLMVEYQHALIQSLSSGTQDTQSIAAETLHLETLKKRYDLVYNLFPVWPLDTNTLSRAGATVIIPIILPLILPSTLSFISFLLQKFGL</sequence>
<feature type="transmembrane region" description="Helical" evidence="1">
    <location>
        <begin position="270"/>
        <end position="290"/>
    </location>
</feature>
<evidence type="ECO:0000313" key="3">
    <source>
        <dbReference type="Proteomes" id="UP000322530"/>
    </source>
</evidence>
<keyword evidence="3" id="KW-1185">Reference proteome</keyword>
<dbReference type="Proteomes" id="UP000322530">
    <property type="component" value="Unassembled WGS sequence"/>
</dbReference>
<evidence type="ECO:0000256" key="1">
    <source>
        <dbReference type="SAM" id="Phobius"/>
    </source>
</evidence>
<keyword evidence="1" id="KW-1133">Transmembrane helix</keyword>
<feature type="transmembrane region" description="Helical" evidence="1">
    <location>
        <begin position="47"/>
        <end position="68"/>
    </location>
</feature>
<dbReference type="EMBL" id="BIXY01000039">
    <property type="protein sequence ID" value="GCF09237.1"/>
    <property type="molecule type" value="Genomic_DNA"/>
</dbReference>
<name>A0A5A5TD15_9CHLR</name>
<feature type="transmembrane region" description="Helical" evidence="1">
    <location>
        <begin position="80"/>
        <end position="102"/>
    </location>
</feature>
<feature type="transmembrane region" description="Helical" evidence="1">
    <location>
        <begin position="147"/>
        <end position="166"/>
    </location>
</feature>